<dbReference type="PANTHER" id="PTHR37326">
    <property type="entry name" value="BLL3975 PROTEIN"/>
    <property type="match status" value="1"/>
</dbReference>
<name>A0A1R4J576_9MICC</name>
<dbReference type="Proteomes" id="UP000196230">
    <property type="component" value="Unassembled WGS sequence"/>
</dbReference>
<dbReference type="Gene3D" id="3.40.630.10">
    <property type="entry name" value="Zn peptidases"/>
    <property type="match status" value="1"/>
</dbReference>
<proteinExistence type="predicted"/>
<sequence>METRRRRPRPSFAFGNVKVRAGHRREVSLPISRTITGADVTLPVHVLHGREDGPTVWVSAAIHGDEVVGIEVIRRVLSMLNPKQMRGTLIAVPIVNVLGVLTGDRYLPDRRDLNRSFPGSARGSLAARIAHLMMTEVISRCEVGIDLHTGADRRSNLPQIRCDLEDGKTRRLAEAFDAPVMYHARLRDGSLRAAAREAGARVLLYEAGEGWRFDEYAIAPGVDGVLRVLAAMDMVDLAPLGVDPAPDRGEEYEVDVPALVDAMGDEAEPVAPDLPERHVVWRSGWVRARKDGILHSEVVLGQLVEEGQRIGTLYDSFGRTVSAVKADRAGVVIGRAEAPLVNRGDALVHIGETGPHAG</sequence>
<dbReference type="GO" id="GO:0016788">
    <property type="term" value="F:hydrolase activity, acting on ester bonds"/>
    <property type="evidence" value="ECO:0007669"/>
    <property type="project" value="InterPro"/>
</dbReference>
<dbReference type="PANTHER" id="PTHR37326:SF2">
    <property type="entry name" value="SUCCINYLGLUTAMATE DESUCCINYLASE_ASPARTOACYLASE FAMILY PROTEIN"/>
    <property type="match status" value="1"/>
</dbReference>
<keyword evidence="4" id="KW-0862">Zinc</keyword>
<evidence type="ECO:0000256" key="2">
    <source>
        <dbReference type="ARBA" id="ARBA00022723"/>
    </source>
</evidence>
<dbReference type="InterPro" id="IPR055438">
    <property type="entry name" value="AstE_AspA_cat"/>
</dbReference>
<dbReference type="Pfam" id="PF24827">
    <property type="entry name" value="AstE_AspA_cat"/>
    <property type="match status" value="1"/>
</dbReference>
<gene>
    <name evidence="6" type="ORF">FM125_06605</name>
</gene>
<dbReference type="SUPFAM" id="SSF53187">
    <property type="entry name" value="Zn-dependent exopeptidases"/>
    <property type="match status" value="1"/>
</dbReference>
<evidence type="ECO:0000256" key="3">
    <source>
        <dbReference type="ARBA" id="ARBA00022801"/>
    </source>
</evidence>
<dbReference type="EMBL" id="FUKP01000042">
    <property type="protein sequence ID" value="SJN27281.1"/>
    <property type="molecule type" value="Genomic_DNA"/>
</dbReference>
<dbReference type="GO" id="GO:0046872">
    <property type="term" value="F:metal ion binding"/>
    <property type="evidence" value="ECO:0007669"/>
    <property type="project" value="UniProtKB-KW"/>
</dbReference>
<accession>A0A1R4J576</accession>
<reference evidence="6 7" key="1">
    <citation type="submission" date="2017-02" db="EMBL/GenBank/DDBJ databases">
        <authorList>
            <person name="Peterson S.W."/>
        </authorList>
    </citation>
    <scope>NUCLEOTIDE SEQUENCE [LARGE SCALE GENOMIC DNA]</scope>
    <source>
        <strain evidence="6 7">2B3F</strain>
    </source>
</reference>
<dbReference type="InterPro" id="IPR043795">
    <property type="entry name" value="N-alpha-Ac-DABA-like"/>
</dbReference>
<evidence type="ECO:0000256" key="4">
    <source>
        <dbReference type="ARBA" id="ARBA00022833"/>
    </source>
</evidence>
<feature type="domain" description="Succinylglutamate desuccinylase/Aspartoacylase catalytic" evidence="5">
    <location>
        <begin position="52"/>
        <end position="231"/>
    </location>
</feature>
<keyword evidence="2" id="KW-0479">Metal-binding</keyword>
<evidence type="ECO:0000313" key="6">
    <source>
        <dbReference type="EMBL" id="SJN27281.1"/>
    </source>
</evidence>
<evidence type="ECO:0000256" key="1">
    <source>
        <dbReference type="ARBA" id="ARBA00001947"/>
    </source>
</evidence>
<protein>
    <submittedName>
        <fullName evidence="6">Predicted deacylase</fullName>
    </submittedName>
</protein>
<dbReference type="GO" id="GO:0016811">
    <property type="term" value="F:hydrolase activity, acting on carbon-nitrogen (but not peptide) bonds, in linear amides"/>
    <property type="evidence" value="ECO:0007669"/>
    <property type="project" value="InterPro"/>
</dbReference>
<organism evidence="6 7">
    <name type="scientific">Micrococcus lylae</name>
    <dbReference type="NCBI Taxonomy" id="1273"/>
    <lineage>
        <taxon>Bacteria</taxon>
        <taxon>Bacillati</taxon>
        <taxon>Actinomycetota</taxon>
        <taxon>Actinomycetes</taxon>
        <taxon>Micrococcales</taxon>
        <taxon>Micrococcaceae</taxon>
        <taxon>Micrococcus</taxon>
    </lineage>
</organism>
<dbReference type="CDD" id="cd06251">
    <property type="entry name" value="M14_ASTE_ASPA-like"/>
    <property type="match status" value="1"/>
</dbReference>
<comment type="cofactor">
    <cofactor evidence="1">
        <name>Zn(2+)</name>
        <dbReference type="ChEBI" id="CHEBI:29105"/>
    </cofactor>
</comment>
<evidence type="ECO:0000259" key="5">
    <source>
        <dbReference type="Pfam" id="PF24827"/>
    </source>
</evidence>
<evidence type="ECO:0000313" key="7">
    <source>
        <dbReference type="Proteomes" id="UP000196230"/>
    </source>
</evidence>
<dbReference type="InterPro" id="IPR053138">
    <property type="entry name" value="N-alpha-Ac-DABA_deacetylase"/>
</dbReference>
<keyword evidence="3" id="KW-0378">Hydrolase</keyword>
<dbReference type="PIRSF" id="PIRSF039012">
    <property type="entry name" value="ASP"/>
    <property type="match status" value="1"/>
</dbReference>
<dbReference type="AlphaFoldDB" id="A0A1R4J576"/>